<feature type="binding site" evidence="10">
    <location>
        <position position="247"/>
    </location>
    <ligand>
        <name>Zn(2+)</name>
        <dbReference type="ChEBI" id="CHEBI:29105"/>
        <label>1</label>
    </ligand>
</feature>
<organism evidence="12 13">
    <name type="scientific">Aequoribacter fuscus</name>
    <dbReference type="NCBI Taxonomy" id="2518989"/>
    <lineage>
        <taxon>Bacteria</taxon>
        <taxon>Pseudomonadati</taxon>
        <taxon>Pseudomonadota</taxon>
        <taxon>Gammaproteobacteria</taxon>
        <taxon>Cellvibrionales</taxon>
        <taxon>Halieaceae</taxon>
        <taxon>Aequoribacter</taxon>
    </lineage>
</organism>
<dbReference type="InterPro" id="IPR032466">
    <property type="entry name" value="Metal_Hydrolase"/>
</dbReference>
<feature type="binding site" evidence="10">
    <location>
        <position position="263"/>
    </location>
    <ligand>
        <name>substrate</name>
    </ligand>
</feature>
<feature type="binding site" evidence="10">
    <location>
        <position position="219"/>
    </location>
    <ligand>
        <name>substrate</name>
    </ligand>
</feature>
<protein>
    <recommendedName>
        <fullName evidence="4 10">Dihydroorotase</fullName>
        <shortName evidence="10">DHOase</shortName>
        <ecNumber evidence="4 10">3.5.2.3</ecNumber>
    </recommendedName>
</protein>
<evidence type="ECO:0000256" key="8">
    <source>
        <dbReference type="ARBA" id="ARBA00022975"/>
    </source>
</evidence>
<feature type="binding site" evidence="10">
    <location>
        <position position="136"/>
    </location>
    <ligand>
        <name>Zn(2+)</name>
        <dbReference type="ChEBI" id="CHEBI:29105"/>
        <label>2</label>
    </ligand>
</feature>
<dbReference type="CDD" id="cd01294">
    <property type="entry name" value="DHOase"/>
    <property type="match status" value="1"/>
</dbReference>
<comment type="catalytic activity">
    <reaction evidence="9 10 11">
        <text>(S)-dihydroorotate + H2O = N-carbamoyl-L-aspartate + H(+)</text>
        <dbReference type="Rhea" id="RHEA:24296"/>
        <dbReference type="ChEBI" id="CHEBI:15377"/>
        <dbReference type="ChEBI" id="CHEBI:15378"/>
        <dbReference type="ChEBI" id="CHEBI:30864"/>
        <dbReference type="ChEBI" id="CHEBI:32814"/>
        <dbReference type="EC" id="3.5.2.3"/>
    </reaction>
</comment>
<dbReference type="SUPFAM" id="SSF51556">
    <property type="entry name" value="Metallo-dependent hydrolases"/>
    <property type="match status" value="1"/>
</dbReference>
<feature type="binding site" evidence="10">
    <location>
        <position position="13"/>
    </location>
    <ligand>
        <name>Zn(2+)</name>
        <dbReference type="ChEBI" id="CHEBI:29105"/>
        <label>1</label>
    </ligand>
</feature>
<dbReference type="GO" id="GO:0008270">
    <property type="term" value="F:zinc ion binding"/>
    <property type="evidence" value="ECO:0007669"/>
    <property type="project" value="UniProtKB-UniRule"/>
</dbReference>
<dbReference type="GO" id="GO:0044205">
    <property type="term" value="P:'de novo' UMP biosynthetic process"/>
    <property type="evidence" value="ECO:0007669"/>
    <property type="project" value="UniProtKB-UniRule"/>
</dbReference>
<dbReference type="Proteomes" id="UP000005615">
    <property type="component" value="Unassembled WGS sequence"/>
</dbReference>
<comment type="function">
    <text evidence="1 10">Catalyzes the reversible cyclization of carbamoyl aspartate to dihydroorotate.</text>
</comment>
<feature type="binding site" evidence="10">
    <location>
        <begin position="15"/>
        <end position="17"/>
    </location>
    <ligand>
        <name>substrate</name>
    </ligand>
</feature>
<dbReference type="GO" id="GO:0004151">
    <property type="term" value="F:dihydroorotase activity"/>
    <property type="evidence" value="ECO:0007669"/>
    <property type="project" value="UniProtKB-UniRule"/>
</dbReference>
<feature type="binding site" evidence="10">
    <location>
        <position position="15"/>
    </location>
    <ligand>
        <name>Zn(2+)</name>
        <dbReference type="ChEBI" id="CHEBI:29105"/>
        <label>1</label>
    </ligand>
</feature>
<evidence type="ECO:0000256" key="5">
    <source>
        <dbReference type="ARBA" id="ARBA00022723"/>
    </source>
</evidence>
<proteinExistence type="inferred from homology"/>
<dbReference type="RefSeq" id="WP_009576180.1">
    <property type="nucleotide sequence ID" value="NZ_AEIG01000058.1"/>
</dbReference>
<comment type="pathway">
    <text evidence="2 10 11">Pyrimidine metabolism; UMP biosynthesis via de novo pathway; (S)-dihydroorotate from bicarbonate: step 3/3.</text>
</comment>
<dbReference type="PROSITE" id="PS00483">
    <property type="entry name" value="DIHYDROOROTASE_2"/>
    <property type="match status" value="1"/>
</dbReference>
<name>F3L316_9GAMM</name>
<evidence type="ECO:0000256" key="1">
    <source>
        <dbReference type="ARBA" id="ARBA00002368"/>
    </source>
</evidence>
<gene>
    <name evidence="10" type="primary">pyrC</name>
    <name evidence="12" type="ORF">IMCC3088_1940</name>
</gene>
<evidence type="ECO:0000256" key="6">
    <source>
        <dbReference type="ARBA" id="ARBA00022801"/>
    </source>
</evidence>
<dbReference type="HAMAP" id="MF_00219">
    <property type="entry name" value="PyrC_classII"/>
    <property type="match status" value="1"/>
</dbReference>
<keyword evidence="7 10" id="KW-0862">Zinc</keyword>
<comment type="cofactor">
    <cofactor evidence="10 11">
        <name>Zn(2+)</name>
        <dbReference type="ChEBI" id="CHEBI:29105"/>
    </cofactor>
    <text evidence="10 11">Binds 2 Zn(2+) ions per subunit.</text>
</comment>
<dbReference type="PANTHER" id="PTHR43137:SF1">
    <property type="entry name" value="DIHYDROOROTASE"/>
    <property type="match status" value="1"/>
</dbReference>
<feature type="binding site" evidence="10">
    <location>
        <position position="251"/>
    </location>
    <ligand>
        <name>substrate</name>
    </ligand>
</feature>
<accession>F3L316</accession>
<reference evidence="12 13" key="1">
    <citation type="journal article" date="2011" name="J. Bacteriol.">
        <title>Genome sequence of strain IMCC3088, a proteorhodopsin-containing marine bacterium belonging to the OM60/NOR5 clade.</title>
        <authorList>
            <person name="Jang Y."/>
            <person name="Oh H.M."/>
            <person name="Kang I."/>
            <person name="Lee K."/>
            <person name="Yang S.J."/>
            <person name="Cho J.C."/>
        </authorList>
    </citation>
    <scope>NUCLEOTIDE SEQUENCE [LARGE SCALE GENOMIC DNA]</scope>
    <source>
        <strain evidence="12 13">IMCC3088</strain>
    </source>
</reference>
<dbReference type="InterPro" id="IPR006680">
    <property type="entry name" value="Amidohydro-rel"/>
</dbReference>
<keyword evidence="5 10" id="KW-0479">Metal-binding</keyword>
<dbReference type="eggNOG" id="COG0418">
    <property type="taxonomic scope" value="Bacteria"/>
</dbReference>
<dbReference type="OrthoDB" id="9808095at2"/>
<dbReference type="NCBIfam" id="TIGR00856">
    <property type="entry name" value="pyrC_dimer"/>
    <property type="match status" value="1"/>
</dbReference>
<sequence>MQSLTLIRPDDWHVHLRDGSSLPRTVGDMAQVMGRAIVMPNLTPPITTVGAAEAYRERILAAMPSARQFDPLMVLYLTDQTRPEDIHEAKASPFVYGAKLYPAGATTNSDAGVGDLSGLYPVLAVMEEVGLPLLVHGEVTESEVDIFDREAVFIEQHMVPITERFPTLRIVFEHITTAQAAQFVAESPAHVGATITAHHLLLNRNDLLVGGVRPHHYCLPILKRRTHQEALINAATSGDPSFFLGTDSAPHLQGAKEAACGCAGVYTAHASIELYAEAFEQAGALDKLENFASVFGPRFYGLEANSDTITLIKQPQSVPASLAMADSQLIPMRAGGEIAWSVLKDPQ</sequence>
<comment type="subunit">
    <text evidence="10">Homodimer.</text>
</comment>
<feature type="active site" evidence="10">
    <location>
        <position position="247"/>
    </location>
</feature>
<dbReference type="EMBL" id="AEIG01000058">
    <property type="protein sequence ID" value="EGG29256.1"/>
    <property type="molecule type" value="Genomic_DNA"/>
</dbReference>
<comment type="caution">
    <text evidence="12">The sequence shown here is derived from an EMBL/GenBank/DDBJ whole genome shotgun (WGS) entry which is preliminary data.</text>
</comment>
<evidence type="ECO:0000256" key="2">
    <source>
        <dbReference type="ARBA" id="ARBA00004880"/>
    </source>
</evidence>
<evidence type="ECO:0000256" key="11">
    <source>
        <dbReference type="RuleBase" id="RU003440"/>
    </source>
</evidence>
<dbReference type="GO" id="GO:0005829">
    <property type="term" value="C:cytosol"/>
    <property type="evidence" value="ECO:0007669"/>
    <property type="project" value="TreeGrafter"/>
</dbReference>
<dbReference type="PROSITE" id="PS00482">
    <property type="entry name" value="DIHYDROOROTASE_1"/>
    <property type="match status" value="1"/>
</dbReference>
<dbReference type="Pfam" id="PF01979">
    <property type="entry name" value="Amidohydro_1"/>
    <property type="match status" value="1"/>
</dbReference>
<dbReference type="AlphaFoldDB" id="F3L316"/>
<feature type="binding site" evidence="10">
    <location>
        <position position="174"/>
    </location>
    <ligand>
        <name>Zn(2+)</name>
        <dbReference type="ChEBI" id="CHEBI:29105"/>
        <label>2</label>
    </ligand>
</feature>
<dbReference type="PIRSF" id="PIRSF001237">
    <property type="entry name" value="DHOdimr"/>
    <property type="match status" value="1"/>
</dbReference>
<comment type="similarity">
    <text evidence="3 10 11">Belongs to the metallo-dependent hydrolases superfamily. DHOase family. Class II DHOase subfamily.</text>
</comment>
<feature type="binding site" description="via carbamate group" evidence="10">
    <location>
        <position position="99"/>
    </location>
    <ligand>
        <name>Zn(2+)</name>
        <dbReference type="ChEBI" id="CHEBI:29105"/>
        <label>1</label>
    </ligand>
</feature>
<evidence type="ECO:0000256" key="7">
    <source>
        <dbReference type="ARBA" id="ARBA00022833"/>
    </source>
</evidence>
<feature type="binding site" description="via carbamate group" evidence="10">
    <location>
        <position position="99"/>
    </location>
    <ligand>
        <name>Zn(2+)</name>
        <dbReference type="ChEBI" id="CHEBI:29105"/>
        <label>2</label>
    </ligand>
</feature>
<keyword evidence="8 10" id="KW-0665">Pyrimidine biosynthesis</keyword>
<evidence type="ECO:0000256" key="10">
    <source>
        <dbReference type="HAMAP-Rule" id="MF_00219"/>
    </source>
</evidence>
<evidence type="ECO:0000256" key="4">
    <source>
        <dbReference type="ARBA" id="ARBA00012860"/>
    </source>
</evidence>
<dbReference type="InterPro" id="IPR002195">
    <property type="entry name" value="Dihydroorotase_CS"/>
</dbReference>
<dbReference type="STRING" id="2518989.IMCC3088_1940"/>
<feature type="modified residue" description="N6-carboxylysine" evidence="10">
    <location>
        <position position="99"/>
    </location>
</feature>
<dbReference type="Gene3D" id="3.20.20.140">
    <property type="entry name" value="Metal-dependent hydrolases"/>
    <property type="match status" value="1"/>
</dbReference>
<dbReference type="GO" id="GO:0006207">
    <property type="term" value="P:'de novo' pyrimidine nucleobase biosynthetic process"/>
    <property type="evidence" value="ECO:0007669"/>
    <property type="project" value="TreeGrafter"/>
</dbReference>
<dbReference type="PANTHER" id="PTHR43137">
    <property type="entry name" value="DIHYDROOROTASE"/>
    <property type="match status" value="1"/>
</dbReference>
<keyword evidence="6 10" id="KW-0378">Hydrolase</keyword>
<evidence type="ECO:0000313" key="12">
    <source>
        <dbReference type="EMBL" id="EGG29256.1"/>
    </source>
</evidence>
<dbReference type="EC" id="3.5.2.3" evidence="4 10"/>
<evidence type="ECO:0000256" key="3">
    <source>
        <dbReference type="ARBA" id="ARBA00005631"/>
    </source>
</evidence>
<feature type="binding site" evidence="10">
    <location>
        <position position="41"/>
    </location>
    <ligand>
        <name>substrate</name>
    </ligand>
</feature>
<evidence type="ECO:0000256" key="9">
    <source>
        <dbReference type="ARBA" id="ARBA00048492"/>
    </source>
</evidence>
<dbReference type="InterPro" id="IPR004721">
    <property type="entry name" value="DHOdimr"/>
</dbReference>
<dbReference type="FunFam" id="3.20.20.140:FF:000006">
    <property type="entry name" value="Dihydroorotase"/>
    <property type="match status" value="1"/>
</dbReference>
<dbReference type="UniPathway" id="UPA00070">
    <property type="reaction ID" value="UER00117"/>
</dbReference>
<evidence type="ECO:0000313" key="13">
    <source>
        <dbReference type="Proteomes" id="UP000005615"/>
    </source>
</evidence>
<feature type="binding site" evidence="10">
    <location>
        <position position="136"/>
    </location>
    <ligand>
        <name>substrate</name>
    </ligand>
</feature>
<keyword evidence="13" id="KW-1185">Reference proteome</keyword>